<keyword evidence="2" id="KW-1185">Reference proteome</keyword>
<dbReference type="OrthoDB" id="538223at2759"/>
<sequence length="318" mass="37592">MDKFKNECDNEGKNELQGVLEVVLLFLKNNGFIESAKKLDEECKFSNITLTNISGNVNYKFYRNEELQYCDTNSVTPHRCCKQYRNNVSSLKQLHEDYQRLLEFVIKLHNDINGIVNSMVANLVQKEIINDSAKRRIRDISLILDDIIKEVITSNYKNSNNNESCIEIDETKERPNEDWNSNQLDENRTYKLEIFPPYETFKKRNERRQNSKKREKLHKNYQPKIPLCYLDVCRKLQSGCTEHCECIKCLPDQNTSRYRCSCYDTIRKELEEDEEHGTDSTTKQIFHSSRKEDPCRICKKVQCKCAFKSRPKIRRSPV</sequence>
<name>A0A9N9TRE2_PHYSR</name>
<proteinExistence type="predicted"/>
<protein>
    <recommendedName>
        <fullName evidence="3">LisH domain-containing protein</fullName>
    </recommendedName>
</protein>
<dbReference type="EMBL" id="OU900095">
    <property type="protein sequence ID" value="CAG9858906.1"/>
    <property type="molecule type" value="Genomic_DNA"/>
</dbReference>
<accession>A0A9N9TRE2</accession>
<dbReference type="Proteomes" id="UP001153712">
    <property type="component" value="Chromosome 2"/>
</dbReference>
<dbReference type="InterPro" id="IPR006594">
    <property type="entry name" value="LisH"/>
</dbReference>
<reference evidence="1" key="1">
    <citation type="submission" date="2022-01" db="EMBL/GenBank/DDBJ databases">
        <authorList>
            <person name="King R."/>
        </authorList>
    </citation>
    <scope>NUCLEOTIDE SEQUENCE</scope>
</reference>
<evidence type="ECO:0000313" key="2">
    <source>
        <dbReference type="Proteomes" id="UP001153712"/>
    </source>
</evidence>
<dbReference type="AlphaFoldDB" id="A0A9N9TRE2"/>
<evidence type="ECO:0008006" key="3">
    <source>
        <dbReference type="Google" id="ProtNLM"/>
    </source>
</evidence>
<dbReference type="PROSITE" id="PS50896">
    <property type="entry name" value="LISH"/>
    <property type="match status" value="1"/>
</dbReference>
<evidence type="ECO:0000313" key="1">
    <source>
        <dbReference type="EMBL" id="CAG9858906.1"/>
    </source>
</evidence>
<organism evidence="1 2">
    <name type="scientific">Phyllotreta striolata</name>
    <name type="common">Striped flea beetle</name>
    <name type="synonym">Crioceris striolata</name>
    <dbReference type="NCBI Taxonomy" id="444603"/>
    <lineage>
        <taxon>Eukaryota</taxon>
        <taxon>Metazoa</taxon>
        <taxon>Ecdysozoa</taxon>
        <taxon>Arthropoda</taxon>
        <taxon>Hexapoda</taxon>
        <taxon>Insecta</taxon>
        <taxon>Pterygota</taxon>
        <taxon>Neoptera</taxon>
        <taxon>Endopterygota</taxon>
        <taxon>Coleoptera</taxon>
        <taxon>Polyphaga</taxon>
        <taxon>Cucujiformia</taxon>
        <taxon>Chrysomeloidea</taxon>
        <taxon>Chrysomelidae</taxon>
        <taxon>Galerucinae</taxon>
        <taxon>Alticini</taxon>
        <taxon>Phyllotreta</taxon>
    </lineage>
</organism>
<gene>
    <name evidence="1" type="ORF">PHYEVI_LOCUS5293</name>
</gene>